<reference evidence="2" key="2">
    <citation type="journal article" date="2024" name="Plant">
        <title>Genomic evolution and insights into agronomic trait innovations of Sesamum species.</title>
        <authorList>
            <person name="Miao H."/>
            <person name="Wang L."/>
            <person name="Qu L."/>
            <person name="Liu H."/>
            <person name="Sun Y."/>
            <person name="Le M."/>
            <person name="Wang Q."/>
            <person name="Wei S."/>
            <person name="Zheng Y."/>
            <person name="Lin W."/>
            <person name="Duan Y."/>
            <person name="Cao H."/>
            <person name="Xiong S."/>
            <person name="Wang X."/>
            <person name="Wei L."/>
            <person name="Li C."/>
            <person name="Ma Q."/>
            <person name="Ju M."/>
            <person name="Zhao R."/>
            <person name="Li G."/>
            <person name="Mu C."/>
            <person name="Tian Q."/>
            <person name="Mei H."/>
            <person name="Zhang T."/>
            <person name="Gao T."/>
            <person name="Zhang H."/>
        </authorList>
    </citation>
    <scope>NUCLEOTIDE SEQUENCE</scope>
    <source>
        <strain evidence="2">G02</strain>
    </source>
</reference>
<name>A0AAW2S7D6_SESRA</name>
<dbReference type="PANTHER" id="PTHR46890:SF48">
    <property type="entry name" value="RNA-DIRECTED DNA POLYMERASE"/>
    <property type="match status" value="1"/>
</dbReference>
<protein>
    <recommendedName>
        <fullName evidence="3">Reverse transcriptase</fullName>
    </recommendedName>
</protein>
<feature type="region of interest" description="Disordered" evidence="1">
    <location>
        <begin position="156"/>
        <end position="179"/>
    </location>
</feature>
<evidence type="ECO:0000313" key="2">
    <source>
        <dbReference type="EMBL" id="KAL0388257.1"/>
    </source>
</evidence>
<comment type="caution">
    <text evidence="2">The sequence shown here is derived from an EMBL/GenBank/DDBJ whole genome shotgun (WGS) entry which is preliminary data.</text>
</comment>
<evidence type="ECO:0008006" key="3">
    <source>
        <dbReference type="Google" id="ProtNLM"/>
    </source>
</evidence>
<dbReference type="AlphaFoldDB" id="A0AAW2S7D6"/>
<evidence type="ECO:0000256" key="1">
    <source>
        <dbReference type="SAM" id="MobiDB-lite"/>
    </source>
</evidence>
<reference evidence="2" key="1">
    <citation type="submission" date="2020-06" db="EMBL/GenBank/DDBJ databases">
        <authorList>
            <person name="Li T."/>
            <person name="Hu X."/>
            <person name="Zhang T."/>
            <person name="Song X."/>
            <person name="Zhang H."/>
            <person name="Dai N."/>
            <person name="Sheng W."/>
            <person name="Hou X."/>
            <person name="Wei L."/>
        </authorList>
    </citation>
    <scope>NUCLEOTIDE SEQUENCE</scope>
    <source>
        <strain evidence="2">G02</strain>
        <tissue evidence="2">Leaf</tissue>
    </source>
</reference>
<organism evidence="2">
    <name type="scientific">Sesamum radiatum</name>
    <name type="common">Black benniseed</name>
    <dbReference type="NCBI Taxonomy" id="300843"/>
    <lineage>
        <taxon>Eukaryota</taxon>
        <taxon>Viridiplantae</taxon>
        <taxon>Streptophyta</taxon>
        <taxon>Embryophyta</taxon>
        <taxon>Tracheophyta</taxon>
        <taxon>Spermatophyta</taxon>
        <taxon>Magnoliopsida</taxon>
        <taxon>eudicotyledons</taxon>
        <taxon>Gunneridae</taxon>
        <taxon>Pentapetalae</taxon>
        <taxon>asterids</taxon>
        <taxon>lamiids</taxon>
        <taxon>Lamiales</taxon>
        <taxon>Pedaliaceae</taxon>
        <taxon>Sesamum</taxon>
    </lineage>
</organism>
<proteinExistence type="predicted"/>
<dbReference type="EMBL" id="JACGWJ010000011">
    <property type="protein sequence ID" value="KAL0388257.1"/>
    <property type="molecule type" value="Genomic_DNA"/>
</dbReference>
<accession>A0AAW2S7D6</accession>
<gene>
    <name evidence="2" type="ORF">Sradi_2707500</name>
</gene>
<sequence>MAALRAKESPLLPYVQLSSPLGPFNPTYLPHQSVVGRDLWSRSFSSSLTLSHSLDTLTVPSGILPPTSPHHNQHYDPNTKLVSLKMTAPPHPTLRLSLPSHPTYPPLLPVSLPEGVLSTVPIAPAPLKQSPDPNVVSSPYIFTAHSTPNLTYSLPSCPQSNSRTRCAPSKPSRKQSWKRELVVEDGDKTVYSQEPRKVCKVIGPLSDITNFLAECIVSHFEGLYASSRPRREDIAKGTDSLRLVVDASMAVDLLQPCTEVEVSKALFQIAPLKSPGPDGMSPIFFQHFWHIIGNDVIACVLNLLNNHVMPPGLNATHIVLIPKCKHLEFLSHFRPISLCNVVYKIASKARANRLKVILDDMISPVQAGQFAGHAGVALGCQLSLRRSVPIWVSFHGQAGGCLCVTGADNYLGMAVLCGRGVALYIEDKVVNGLFGDTR</sequence>
<dbReference type="InterPro" id="IPR052343">
    <property type="entry name" value="Retrotransposon-Effector_Assoc"/>
</dbReference>
<dbReference type="PANTHER" id="PTHR46890">
    <property type="entry name" value="NON-LTR RETROLELEMENT REVERSE TRANSCRIPTASE-LIKE PROTEIN-RELATED"/>
    <property type="match status" value="1"/>
</dbReference>